<dbReference type="InterPro" id="IPR030182">
    <property type="entry name" value="PUP_plant"/>
</dbReference>
<sequence>MVDMESDSQVSPLQRPSAKKALLILSFVGLFIGNCGLPLITRLYFIHGGNRVWLSSCLLSAGWPFILVIMIAAFYHHRVIRGDSSAKLFNMKPRLVLFSAVLGALTGVGNYLYAYGISKLPVSTSVLVIASQLAFTAGFAYLLVKQKFSPFSVNAIVLLTIGSSVLALHTNSDRPEGESNKEYVLGFVMTLAASAVWGFILPLTEYTYQKAKQIIDFPLVIPREARNFDLGETKYYTIIVCTAMLSQFFAIGLVWPFIYLYRTIFTMKPHHNTPPGPPGLPIIGHLHILGKFPHRTLCKLSQKYGPIMSLRLGSVPAIIVSSPSTAELFLKTHDTVFASRPKSHSAYYSFNGTKAMGFSDQYGPYWRSVRKFCTLEFLSASKIDSMAGLRSEELRLAVKSLKQDAEKQVIVDVSEKVTRLIEDMTCGMLLGKSRHKRFNLSEILHQLAEVMGAFNIADYVPFLQALDLQKFSSFSVNAVFLLALGAGVLALNTSTDRPEGESQRDYVRGFIVAVGGTASYGLILPLTELMYQKANQVVNYQLVMEIQMVMCLFATIFCTRGMFINNDFEAISREARSFELGETKYYVILVCTAMMWQLFFLGVNGVIFCGSSLLSSIIITLSLPVVEILAVIFYDEKFQPEKGVALVLSLWVFFSYFYGEFKQSKETKKNCTAEIEPSTDQIVVP</sequence>
<dbReference type="GO" id="GO:0015211">
    <property type="term" value="F:purine nucleoside transmembrane transporter activity"/>
    <property type="evidence" value="ECO:0007669"/>
    <property type="project" value="InterPro"/>
</dbReference>
<organism evidence="9">
    <name type="scientific">Daucus carota subsp. sativus</name>
    <name type="common">Carrot</name>
    <dbReference type="NCBI Taxonomy" id="79200"/>
    <lineage>
        <taxon>Eukaryota</taxon>
        <taxon>Viridiplantae</taxon>
        <taxon>Streptophyta</taxon>
        <taxon>Embryophyta</taxon>
        <taxon>Tracheophyta</taxon>
        <taxon>Spermatophyta</taxon>
        <taxon>Magnoliopsida</taxon>
        <taxon>eudicotyledons</taxon>
        <taxon>Gunneridae</taxon>
        <taxon>Pentapetalae</taxon>
        <taxon>asterids</taxon>
        <taxon>campanulids</taxon>
        <taxon>Apiales</taxon>
        <taxon>Apiaceae</taxon>
        <taxon>Apioideae</taxon>
        <taxon>Scandiceae</taxon>
        <taxon>Daucinae</taxon>
        <taxon>Daucus</taxon>
        <taxon>Daucus sect. Daucus</taxon>
    </lineage>
</organism>
<protein>
    <submittedName>
        <fullName evidence="9">Uncharacterized protein</fullName>
    </submittedName>
</protein>
<dbReference type="InterPro" id="IPR001128">
    <property type="entry name" value="Cyt_P450"/>
</dbReference>
<dbReference type="InterPro" id="IPR037185">
    <property type="entry name" value="EmrE-like"/>
</dbReference>
<proteinExistence type="inferred from homology"/>
<evidence type="ECO:0000313" key="9">
    <source>
        <dbReference type="EMBL" id="KZM92630.1"/>
    </source>
</evidence>
<comment type="caution">
    <text evidence="9">The sequence shown here is derived from an EMBL/GenBank/DDBJ whole genome shotgun (WGS) entry which is preliminary data.</text>
</comment>
<dbReference type="SUPFAM" id="SSF103481">
    <property type="entry name" value="Multidrug resistance efflux transporter EmrE"/>
    <property type="match status" value="1"/>
</dbReference>
<keyword evidence="6" id="KW-0560">Oxidoreductase</keyword>
<dbReference type="GO" id="GO:0005345">
    <property type="term" value="F:purine nucleobase transmembrane transporter activity"/>
    <property type="evidence" value="ECO:0007669"/>
    <property type="project" value="UniProtKB-ARBA"/>
</dbReference>
<dbReference type="AlphaFoldDB" id="A0A161ZZ55"/>
<evidence type="ECO:0000256" key="6">
    <source>
        <dbReference type="ARBA" id="ARBA00023002"/>
    </source>
</evidence>
<feature type="transmembrane region" description="Helical" evidence="8">
    <location>
        <begin position="474"/>
        <end position="494"/>
    </location>
</feature>
<comment type="subcellular location">
    <subcellularLocation>
        <location evidence="1">Membrane</location>
        <topology evidence="1">Multi-pass membrane protein</topology>
    </subcellularLocation>
</comment>
<evidence type="ECO:0000256" key="8">
    <source>
        <dbReference type="SAM" id="Phobius"/>
    </source>
</evidence>
<gene>
    <name evidence="9" type="ORF">DCAR_020005</name>
</gene>
<dbReference type="GO" id="GO:0004497">
    <property type="term" value="F:monooxygenase activity"/>
    <property type="evidence" value="ECO:0007669"/>
    <property type="project" value="InterPro"/>
</dbReference>
<feature type="transmembrane region" description="Helical" evidence="8">
    <location>
        <begin position="183"/>
        <end position="203"/>
    </location>
</feature>
<evidence type="ECO:0000256" key="5">
    <source>
        <dbReference type="ARBA" id="ARBA00022989"/>
    </source>
</evidence>
<keyword evidence="3" id="KW-0813">Transport</keyword>
<evidence type="ECO:0000256" key="2">
    <source>
        <dbReference type="ARBA" id="ARBA00006213"/>
    </source>
</evidence>
<dbReference type="PANTHER" id="PTHR31376:SF1">
    <property type="entry name" value="PURINE PERMEASE 2"/>
    <property type="match status" value="1"/>
</dbReference>
<keyword evidence="5 8" id="KW-1133">Transmembrane helix</keyword>
<dbReference type="GO" id="GO:0016705">
    <property type="term" value="F:oxidoreductase activity, acting on paired donors, with incorporation or reduction of molecular oxygen"/>
    <property type="evidence" value="ECO:0007669"/>
    <property type="project" value="InterPro"/>
</dbReference>
<feature type="transmembrane region" description="Helical" evidence="8">
    <location>
        <begin position="546"/>
        <end position="564"/>
    </location>
</feature>
<dbReference type="PRINTS" id="PR00463">
    <property type="entry name" value="EP450I"/>
</dbReference>
<feature type="transmembrane region" description="Helical" evidence="8">
    <location>
        <begin position="585"/>
        <end position="607"/>
    </location>
</feature>
<evidence type="ECO:0000256" key="7">
    <source>
        <dbReference type="ARBA" id="ARBA00023136"/>
    </source>
</evidence>
<feature type="transmembrane region" description="Helical" evidence="8">
    <location>
        <begin position="643"/>
        <end position="659"/>
    </location>
</feature>
<keyword evidence="7 8" id="KW-0472">Membrane</keyword>
<feature type="transmembrane region" description="Helical" evidence="8">
    <location>
        <begin position="95"/>
        <end position="114"/>
    </location>
</feature>
<feature type="transmembrane region" description="Helical" evidence="8">
    <location>
        <begin position="52"/>
        <end position="75"/>
    </location>
</feature>
<evidence type="ECO:0000256" key="4">
    <source>
        <dbReference type="ARBA" id="ARBA00022692"/>
    </source>
</evidence>
<comment type="similarity">
    <text evidence="2">Belongs to the purine permeases (TC 2.A.7.14) family.</text>
</comment>
<dbReference type="InterPro" id="IPR002401">
    <property type="entry name" value="Cyt_P450_E_grp-I"/>
</dbReference>
<dbReference type="STRING" id="79200.A0A161ZZ55"/>
<feature type="transmembrane region" description="Helical" evidence="8">
    <location>
        <begin position="506"/>
        <end position="526"/>
    </location>
</feature>
<dbReference type="Gene3D" id="1.10.630.10">
    <property type="entry name" value="Cytochrome P450"/>
    <property type="match status" value="1"/>
</dbReference>
<dbReference type="SUPFAM" id="SSF48264">
    <property type="entry name" value="Cytochrome P450"/>
    <property type="match status" value="1"/>
</dbReference>
<dbReference type="GO" id="GO:0020037">
    <property type="term" value="F:heme binding"/>
    <property type="evidence" value="ECO:0007669"/>
    <property type="project" value="InterPro"/>
</dbReference>
<dbReference type="PANTHER" id="PTHR31376">
    <property type="entry name" value="OS09G0467300 PROTEIN-RELATED"/>
    <property type="match status" value="1"/>
</dbReference>
<keyword evidence="4 8" id="KW-0812">Transmembrane</keyword>
<feature type="transmembrane region" description="Helical" evidence="8">
    <location>
        <begin position="151"/>
        <end position="171"/>
    </location>
</feature>
<reference evidence="9" key="1">
    <citation type="journal article" date="2016" name="Nat. Genet.">
        <title>A high-quality carrot genome assembly provides new insights into carotenoid accumulation and asterid genome evolution.</title>
        <authorList>
            <person name="Iorizzo M."/>
            <person name="Ellison S."/>
            <person name="Senalik D."/>
            <person name="Zeng P."/>
            <person name="Satapoomin P."/>
            <person name="Huang J."/>
            <person name="Bowman M."/>
            <person name="Iovene M."/>
            <person name="Sanseverino W."/>
            <person name="Cavagnaro P."/>
            <person name="Yildiz M."/>
            <person name="Macko-Podgorni A."/>
            <person name="Moranska E."/>
            <person name="Grzebelus E."/>
            <person name="Grzebelus D."/>
            <person name="Ashrafi H."/>
            <person name="Zheng Z."/>
            <person name="Cheng S."/>
            <person name="Spooner D."/>
            <person name="Van Deynze A."/>
            <person name="Simon P."/>
        </authorList>
    </citation>
    <scope>NUCLEOTIDE SEQUENCE [LARGE SCALE GENOMIC DNA]</scope>
    <source>
        <tissue evidence="9">Leaf</tissue>
    </source>
</reference>
<dbReference type="Pfam" id="PF00067">
    <property type="entry name" value="p450"/>
    <property type="match status" value="1"/>
</dbReference>
<dbReference type="EMBL" id="LNRQ01000006">
    <property type="protein sequence ID" value="KZM92630.1"/>
    <property type="molecule type" value="Genomic_DNA"/>
</dbReference>
<dbReference type="InterPro" id="IPR036396">
    <property type="entry name" value="Cyt_P450_sf"/>
</dbReference>
<evidence type="ECO:0000256" key="1">
    <source>
        <dbReference type="ARBA" id="ARBA00004141"/>
    </source>
</evidence>
<feature type="transmembrane region" description="Helical" evidence="8">
    <location>
        <begin position="613"/>
        <end position="634"/>
    </location>
</feature>
<dbReference type="GO" id="GO:0016020">
    <property type="term" value="C:membrane"/>
    <property type="evidence" value="ECO:0007669"/>
    <property type="project" value="UniProtKB-SubCell"/>
</dbReference>
<feature type="transmembrane region" description="Helical" evidence="8">
    <location>
        <begin position="21"/>
        <end position="40"/>
    </location>
</feature>
<name>A0A161ZZ55_DAUCS</name>
<dbReference type="Gramene" id="KZM92630">
    <property type="protein sequence ID" value="KZM92630"/>
    <property type="gene ID" value="DCAR_020005"/>
</dbReference>
<dbReference type="GO" id="GO:0005506">
    <property type="term" value="F:iron ion binding"/>
    <property type="evidence" value="ECO:0007669"/>
    <property type="project" value="InterPro"/>
</dbReference>
<feature type="transmembrane region" description="Helical" evidence="8">
    <location>
        <begin position="126"/>
        <end position="144"/>
    </location>
</feature>
<feature type="transmembrane region" description="Helical" evidence="8">
    <location>
        <begin position="235"/>
        <end position="261"/>
    </location>
</feature>
<dbReference type="Pfam" id="PF16913">
    <property type="entry name" value="PUNUT"/>
    <property type="match status" value="2"/>
</dbReference>
<evidence type="ECO:0000256" key="3">
    <source>
        <dbReference type="ARBA" id="ARBA00022448"/>
    </source>
</evidence>
<accession>A0A161ZZ55</accession>